<protein>
    <submittedName>
        <fullName evidence="1">Uncharacterized protein</fullName>
    </submittedName>
</protein>
<sequence length="59" mass="6618">MFSSVLLNNKLSPLSPPVTASYLSGRGVEEAVGGDSLDHIKEFGDLPRHWKVEKECWWC</sequence>
<dbReference type="EMBL" id="JASCZI010182679">
    <property type="protein sequence ID" value="MED6188409.1"/>
    <property type="molecule type" value="Genomic_DNA"/>
</dbReference>
<evidence type="ECO:0000313" key="2">
    <source>
        <dbReference type="Proteomes" id="UP001341840"/>
    </source>
</evidence>
<name>A0ABU6WSP2_9FABA</name>
<gene>
    <name evidence="1" type="ORF">PIB30_085647</name>
</gene>
<feature type="non-terminal residue" evidence="1">
    <location>
        <position position="59"/>
    </location>
</feature>
<accession>A0ABU6WSP2</accession>
<reference evidence="1 2" key="1">
    <citation type="journal article" date="2023" name="Plants (Basel)">
        <title>Bridging the Gap: Combining Genomics and Transcriptomics Approaches to Understand Stylosanthes scabra, an Orphan Legume from the Brazilian Caatinga.</title>
        <authorList>
            <person name="Ferreira-Neto J.R.C."/>
            <person name="da Silva M.D."/>
            <person name="Binneck E."/>
            <person name="de Melo N.F."/>
            <person name="da Silva R.H."/>
            <person name="de Melo A.L.T.M."/>
            <person name="Pandolfi V."/>
            <person name="Bustamante F.O."/>
            <person name="Brasileiro-Vidal A.C."/>
            <person name="Benko-Iseppon A.M."/>
        </authorList>
    </citation>
    <scope>NUCLEOTIDE SEQUENCE [LARGE SCALE GENOMIC DNA]</scope>
    <source>
        <tissue evidence="1">Leaves</tissue>
    </source>
</reference>
<proteinExistence type="predicted"/>
<evidence type="ECO:0000313" key="1">
    <source>
        <dbReference type="EMBL" id="MED6188409.1"/>
    </source>
</evidence>
<organism evidence="1 2">
    <name type="scientific">Stylosanthes scabra</name>
    <dbReference type="NCBI Taxonomy" id="79078"/>
    <lineage>
        <taxon>Eukaryota</taxon>
        <taxon>Viridiplantae</taxon>
        <taxon>Streptophyta</taxon>
        <taxon>Embryophyta</taxon>
        <taxon>Tracheophyta</taxon>
        <taxon>Spermatophyta</taxon>
        <taxon>Magnoliopsida</taxon>
        <taxon>eudicotyledons</taxon>
        <taxon>Gunneridae</taxon>
        <taxon>Pentapetalae</taxon>
        <taxon>rosids</taxon>
        <taxon>fabids</taxon>
        <taxon>Fabales</taxon>
        <taxon>Fabaceae</taxon>
        <taxon>Papilionoideae</taxon>
        <taxon>50 kb inversion clade</taxon>
        <taxon>dalbergioids sensu lato</taxon>
        <taxon>Dalbergieae</taxon>
        <taxon>Pterocarpus clade</taxon>
        <taxon>Stylosanthes</taxon>
    </lineage>
</organism>
<keyword evidence="2" id="KW-1185">Reference proteome</keyword>
<dbReference type="Proteomes" id="UP001341840">
    <property type="component" value="Unassembled WGS sequence"/>
</dbReference>
<comment type="caution">
    <text evidence="1">The sequence shown here is derived from an EMBL/GenBank/DDBJ whole genome shotgun (WGS) entry which is preliminary data.</text>
</comment>